<dbReference type="EMBL" id="JAMZEK010000006">
    <property type="protein sequence ID" value="MCP1376337.1"/>
    <property type="molecule type" value="Genomic_DNA"/>
</dbReference>
<protein>
    <recommendedName>
        <fullName evidence="3">Abortive infection protein-like C-terminal domain-containing protein</fullName>
    </recommendedName>
</protein>
<dbReference type="Proteomes" id="UP001204615">
    <property type="component" value="Unassembled WGS sequence"/>
</dbReference>
<dbReference type="RefSeq" id="WP_253569145.1">
    <property type="nucleotide sequence ID" value="NZ_JAMZEK010000006.1"/>
</dbReference>
<keyword evidence="2" id="KW-1185">Reference proteome</keyword>
<accession>A0ABT1FJL3</accession>
<gene>
    <name evidence="1" type="ORF">NC595_19995</name>
</gene>
<reference evidence="1 2" key="1">
    <citation type="submission" date="2022-06" db="EMBL/GenBank/DDBJ databases">
        <title>Dyella sp. Sa strain:Sa Genome sequencing.</title>
        <authorList>
            <person name="Park S."/>
        </authorList>
    </citation>
    <scope>NUCLEOTIDE SEQUENCE [LARGE SCALE GENOMIC DNA]</scope>
    <source>
        <strain evidence="1 2">Sa</strain>
    </source>
</reference>
<evidence type="ECO:0000313" key="2">
    <source>
        <dbReference type="Proteomes" id="UP001204615"/>
    </source>
</evidence>
<organism evidence="1 2">
    <name type="scientific">Dyella lutea</name>
    <dbReference type="NCBI Taxonomy" id="2950441"/>
    <lineage>
        <taxon>Bacteria</taxon>
        <taxon>Pseudomonadati</taxon>
        <taxon>Pseudomonadota</taxon>
        <taxon>Gammaproteobacteria</taxon>
        <taxon>Lysobacterales</taxon>
        <taxon>Rhodanobacteraceae</taxon>
        <taxon>Dyella</taxon>
    </lineage>
</organism>
<evidence type="ECO:0008006" key="3">
    <source>
        <dbReference type="Google" id="ProtNLM"/>
    </source>
</evidence>
<proteinExistence type="predicted"/>
<name>A0ABT1FJL3_9GAMM</name>
<sequence length="275" mass="29967">MQYIAEAQGLWYEGTQAWLRRVQGLPIILPFAIVDELPTSDRLFVEDYFNSSTRIRRGRLFERDNNKNGWPADCVSRFPNRDTSNPSNTFNVNRAYCTANVPPKLGAEVSLGDGGASSRWIVVLSERIGLEGCFVTLKSKTHLGVLPELIVSAIPAGSRHDLHAAVEAVVETATIQAPQAAIDACRNAACYIISARYPASSPEGTNDLGPLVRYLREQEMKAQADAGDLIRLLHARAKANGEASHGTRAVSRSDAELAVSALAFLLQDFGWAAND</sequence>
<evidence type="ECO:0000313" key="1">
    <source>
        <dbReference type="EMBL" id="MCP1376337.1"/>
    </source>
</evidence>
<comment type="caution">
    <text evidence="1">The sequence shown here is derived from an EMBL/GenBank/DDBJ whole genome shotgun (WGS) entry which is preliminary data.</text>
</comment>